<evidence type="ECO:0008006" key="5">
    <source>
        <dbReference type="Google" id="ProtNLM"/>
    </source>
</evidence>
<dbReference type="AlphaFoldDB" id="A0A2A8CZP6"/>
<dbReference type="Pfam" id="PF13432">
    <property type="entry name" value="TPR_16"/>
    <property type="match status" value="1"/>
</dbReference>
<evidence type="ECO:0000313" key="4">
    <source>
        <dbReference type="Proteomes" id="UP000220102"/>
    </source>
</evidence>
<feature type="repeat" description="TPR" evidence="1">
    <location>
        <begin position="621"/>
        <end position="654"/>
    </location>
</feature>
<dbReference type="PROSITE" id="PS50005">
    <property type="entry name" value="TPR"/>
    <property type="match status" value="1"/>
</dbReference>
<feature type="compositionally biased region" description="Basic and acidic residues" evidence="2">
    <location>
        <begin position="761"/>
        <end position="771"/>
    </location>
</feature>
<feature type="compositionally biased region" description="Basic and acidic residues" evidence="2">
    <location>
        <begin position="1017"/>
        <end position="1036"/>
    </location>
</feature>
<dbReference type="Pfam" id="PF13174">
    <property type="entry name" value="TPR_6"/>
    <property type="match status" value="1"/>
</dbReference>
<feature type="region of interest" description="Disordered" evidence="2">
    <location>
        <begin position="445"/>
        <end position="509"/>
    </location>
</feature>
<evidence type="ECO:0000256" key="2">
    <source>
        <dbReference type="SAM" id="MobiDB-lite"/>
    </source>
</evidence>
<sequence>MVCIPITAFRSSLFFPVDDFAMRRLFALIFALSCLFVMAGCSDTSFVGKRVDNFTAYYNTYYNAEKSFEEGVEAVQDRRRSEPVDITVYLPLFLEAQNGNAEAFETAIEKSADVLREHPNSKWVDESLMLIGKSYYFQQNYVGAEQKFREVQDLGGELEEQARFWLVRTLVAADRPEEAERVSASLLTEEGQALGTWTARTWLSRGDAFVRQGRWNDAAEALTTGLSGDLPRRLRARGAFLLGQVRETLGDPSGARSAYDRSVDAANAYELVYAARLSSIRVQGLNGEPARALDRLEEMEEDDKNFERLAALRVLRARLLDAQGKAADAKSVLQDVLYEPPPAQGVTQGRAHYALGSLYRDAYDDFSRAAAHFDTAATSLRQPSSTSESLLLTPMAITNSESLGRRFRTIAQRASAVARMDSLLRLGDMSREELRAELEEIQAQQAEQRRAERERENQRAAARQFSNRNVVNQRSQSSQQLAASTGSTFLFHENPTRVQEGRRMFERQWGPRPRVDNWRRSAAIEQRQDSQAPDPDARNDGEAEAEAIADSPTDPPAGATPMLDVGEIPRTEADRKAMRADRAVAQYELATALFLNAERPDSAATWYRRIIEEDAQSSVAQRALYALAEVRTAEGRPEDARRLYQQVIEEYPNSVFAQRARQRLGRAEVEVADTTAVAEAAYAKAFRAWQDGERARAQVEMARVAQDHDSSTVAPRAILALASIAIDDLRGQESVEPDSVVMAFLRSDVVDSNIVKSGRDRLRGAIEESKPDTVASTPTTSSGGPTRGVPSRGRAPGQAGPPSDSTVQGGRRVPDPGRTYPPADSVDTERSDRSVPPDSMVNIDLLREQMNADSVEVDTSESTVHGGERVELEPDTSSISQPDSVSVRDTMAVPDTTTRSVVDSTARAYRPIVDVLAYLIERYPNSKEASRAEKLGVALATRFNVLPDEPSTRAEDAEEDAPDAPNARSQSRSQPANRMERSVRRDVRPDSSRTDTTGSRLERRQVRSSPYDDEPDRADAEIFRYDARRDSSRGRDTTGAPSPAPVDSTDAYD</sequence>
<keyword evidence="1" id="KW-0802">TPR repeat</keyword>
<keyword evidence="4" id="KW-1185">Reference proteome</keyword>
<feature type="compositionally biased region" description="Basic and acidic residues" evidence="2">
    <location>
        <begin position="978"/>
        <end position="993"/>
    </location>
</feature>
<feature type="compositionally biased region" description="Polar residues" evidence="2">
    <location>
        <begin position="875"/>
        <end position="884"/>
    </location>
</feature>
<feature type="compositionally biased region" description="Polar residues" evidence="2">
    <location>
        <begin position="967"/>
        <end position="976"/>
    </location>
</feature>
<dbReference type="EMBL" id="PDEQ01000003">
    <property type="protein sequence ID" value="PEN14057.1"/>
    <property type="molecule type" value="Genomic_DNA"/>
</dbReference>
<evidence type="ECO:0000313" key="3">
    <source>
        <dbReference type="EMBL" id="PEN14057.1"/>
    </source>
</evidence>
<dbReference type="Proteomes" id="UP000220102">
    <property type="component" value="Unassembled WGS sequence"/>
</dbReference>
<organism evidence="3 4">
    <name type="scientific">Longibacter salinarum</name>
    <dbReference type="NCBI Taxonomy" id="1850348"/>
    <lineage>
        <taxon>Bacteria</taxon>
        <taxon>Pseudomonadati</taxon>
        <taxon>Rhodothermota</taxon>
        <taxon>Rhodothermia</taxon>
        <taxon>Rhodothermales</taxon>
        <taxon>Salisaetaceae</taxon>
        <taxon>Longibacter</taxon>
    </lineage>
</organism>
<feature type="region of interest" description="Disordered" evidence="2">
    <location>
        <begin position="524"/>
        <end position="564"/>
    </location>
</feature>
<feature type="region of interest" description="Disordered" evidence="2">
    <location>
        <begin position="854"/>
        <end position="886"/>
    </location>
</feature>
<gene>
    <name evidence="3" type="ORF">CRI94_08430</name>
</gene>
<feature type="region of interest" description="Disordered" evidence="2">
    <location>
        <begin position="761"/>
        <end position="838"/>
    </location>
</feature>
<feature type="region of interest" description="Disordered" evidence="2">
    <location>
        <begin position="947"/>
        <end position="1053"/>
    </location>
</feature>
<feature type="compositionally biased region" description="Basic and acidic residues" evidence="2">
    <location>
        <begin position="447"/>
        <end position="458"/>
    </location>
</feature>
<feature type="compositionally biased region" description="Low complexity" evidence="2">
    <location>
        <begin position="776"/>
        <end position="794"/>
    </location>
</feature>
<reference evidence="3 4" key="1">
    <citation type="submission" date="2017-10" db="EMBL/GenBank/DDBJ databases">
        <title>Draft genome of Longibacter Salinarum.</title>
        <authorList>
            <person name="Goh K.M."/>
            <person name="Shamsir M.S."/>
            <person name="Lim S.W."/>
        </authorList>
    </citation>
    <scope>NUCLEOTIDE SEQUENCE [LARGE SCALE GENOMIC DNA]</scope>
    <source>
        <strain evidence="3 4">KCTC 52045</strain>
    </source>
</reference>
<dbReference type="Gene3D" id="1.25.40.10">
    <property type="entry name" value="Tetratricopeptide repeat domain"/>
    <property type="match status" value="3"/>
</dbReference>
<dbReference type="SUPFAM" id="SSF48452">
    <property type="entry name" value="TPR-like"/>
    <property type="match status" value="2"/>
</dbReference>
<dbReference type="InterPro" id="IPR019734">
    <property type="entry name" value="TPR_rpt"/>
</dbReference>
<comment type="caution">
    <text evidence="3">The sequence shown here is derived from an EMBL/GenBank/DDBJ whole genome shotgun (WGS) entry which is preliminary data.</text>
</comment>
<proteinExistence type="predicted"/>
<dbReference type="InterPro" id="IPR011990">
    <property type="entry name" value="TPR-like_helical_dom_sf"/>
</dbReference>
<dbReference type="SMART" id="SM00028">
    <property type="entry name" value="TPR"/>
    <property type="match status" value="5"/>
</dbReference>
<protein>
    <recommendedName>
        <fullName evidence="5">Tetratricopeptide repeat protein</fullName>
    </recommendedName>
</protein>
<evidence type="ECO:0000256" key="1">
    <source>
        <dbReference type="PROSITE-ProRule" id="PRU00339"/>
    </source>
</evidence>
<feature type="compositionally biased region" description="Low complexity" evidence="2">
    <location>
        <begin position="459"/>
        <end position="484"/>
    </location>
</feature>
<accession>A0A2A8CZP6</accession>
<name>A0A2A8CZP6_9BACT</name>